<evidence type="ECO:0000256" key="3">
    <source>
        <dbReference type="ARBA" id="ARBA00022741"/>
    </source>
</evidence>
<dbReference type="FunFam" id="2.40.290.10:FF:000006">
    <property type="entry name" value="ATP-dependent DNA helicase 2 subunit KU80"/>
    <property type="match status" value="1"/>
</dbReference>
<keyword evidence="4" id="KW-0227">DNA damage</keyword>
<sequence length="463" mass="52716">MNTCGLNFVEVLDAIVVGMDMLIKKYGPTNKGKKRLCLITNALTPIKDPYEGTKEDQVNTVAAQMMTHGMKMDCVIIRANQDWGVKKEIVKENDFLLNVFSTKSSSKKVGDFELSSKLKIKVWVYKKTSEEKFPSSKKYSDKAPLTDKFATHEIKVDYEYKSIEDPNRVVPPEQRIKGYRYGPQVVPISSAEWEAVKFKPEKGVKLLGFTGASNIMRQYYMRDVNIFIAEPGNTKAILAVSALARAMKDMNKVAIIRCVWRQGQANVVVGVLTPNVSEKDNIPDSFYFNVLPFAEDVREFQFPSFSNLPPSMQPNEQQQQAADKLVQMLDLAPSGKEEALQPNLTPNPVLESRMDYQSYSEYERQDIDLVENSFEGDTYEKALECLGALRKGCIMEQEPKQFNEFLRHLHKFCQEKNLSSFPEYLMSHKMMLISKNEAPESDIPEHEARLLIVKKEPKAEQGS</sequence>
<evidence type="ECO:0000256" key="1">
    <source>
        <dbReference type="ARBA" id="ARBA00004123"/>
    </source>
</evidence>
<keyword evidence="8" id="KW-0238">DNA-binding</keyword>
<dbReference type="PANTHER" id="PTHR12604">
    <property type="entry name" value="KU AUTOANTIGEN DNA HELICASE"/>
    <property type="match status" value="1"/>
</dbReference>
<evidence type="ECO:0000256" key="8">
    <source>
        <dbReference type="ARBA" id="ARBA00023125"/>
    </source>
</evidence>
<keyword evidence="3" id="KW-0547">Nucleotide-binding</keyword>
<evidence type="ECO:0000256" key="7">
    <source>
        <dbReference type="ARBA" id="ARBA00022840"/>
    </source>
</evidence>
<dbReference type="InterPro" id="IPR006164">
    <property type="entry name" value="DNA_bd_Ku70/Ku80"/>
</dbReference>
<name>A0AAW2RHW6_9LAMI</name>
<proteinExistence type="inferred from homology"/>
<dbReference type="GO" id="GO:0004386">
    <property type="term" value="F:helicase activity"/>
    <property type="evidence" value="ECO:0007669"/>
    <property type="project" value="UniProtKB-KW"/>
</dbReference>
<organism evidence="13">
    <name type="scientific">Sesamum angustifolium</name>
    <dbReference type="NCBI Taxonomy" id="2727405"/>
    <lineage>
        <taxon>Eukaryota</taxon>
        <taxon>Viridiplantae</taxon>
        <taxon>Streptophyta</taxon>
        <taxon>Embryophyta</taxon>
        <taxon>Tracheophyta</taxon>
        <taxon>Spermatophyta</taxon>
        <taxon>Magnoliopsida</taxon>
        <taxon>eudicotyledons</taxon>
        <taxon>Gunneridae</taxon>
        <taxon>Pentapetalae</taxon>
        <taxon>asterids</taxon>
        <taxon>lamiids</taxon>
        <taxon>Lamiales</taxon>
        <taxon>Pedaliaceae</taxon>
        <taxon>Sesamum</taxon>
    </lineage>
</organism>
<dbReference type="GO" id="GO:0005524">
    <property type="term" value="F:ATP binding"/>
    <property type="evidence" value="ECO:0007669"/>
    <property type="project" value="UniProtKB-KW"/>
</dbReference>
<dbReference type="GO" id="GO:0003684">
    <property type="term" value="F:damaged DNA binding"/>
    <property type="evidence" value="ECO:0007669"/>
    <property type="project" value="InterPro"/>
</dbReference>
<dbReference type="PANTHER" id="PTHR12604:SF4">
    <property type="entry name" value="X-RAY REPAIR CROSS-COMPLEMENTING PROTEIN 5"/>
    <property type="match status" value="1"/>
</dbReference>
<evidence type="ECO:0000313" key="13">
    <source>
        <dbReference type="EMBL" id="KAL0379657.1"/>
    </source>
</evidence>
<dbReference type="InterPro" id="IPR036494">
    <property type="entry name" value="Ku_C_sf"/>
</dbReference>
<comment type="similarity">
    <text evidence="2">Belongs to the ku80 family.</text>
</comment>
<dbReference type="InterPro" id="IPR016194">
    <property type="entry name" value="SPOC-like_C_dom_sf"/>
</dbReference>
<evidence type="ECO:0000259" key="12">
    <source>
        <dbReference type="SMART" id="SM00559"/>
    </source>
</evidence>
<reference evidence="13" key="1">
    <citation type="submission" date="2020-06" db="EMBL/GenBank/DDBJ databases">
        <authorList>
            <person name="Li T."/>
            <person name="Hu X."/>
            <person name="Zhang T."/>
            <person name="Song X."/>
            <person name="Zhang H."/>
            <person name="Dai N."/>
            <person name="Sheng W."/>
            <person name="Hou X."/>
            <person name="Wei L."/>
        </authorList>
    </citation>
    <scope>NUCLEOTIDE SEQUENCE</scope>
    <source>
        <strain evidence="13">G01</strain>
        <tissue evidence="13">Leaf</tissue>
    </source>
</reference>
<dbReference type="GO" id="GO:0003690">
    <property type="term" value="F:double-stranded DNA binding"/>
    <property type="evidence" value="ECO:0007669"/>
    <property type="project" value="TreeGrafter"/>
</dbReference>
<evidence type="ECO:0000256" key="2">
    <source>
        <dbReference type="ARBA" id="ARBA00007726"/>
    </source>
</evidence>
<dbReference type="GO" id="GO:0042162">
    <property type="term" value="F:telomeric DNA binding"/>
    <property type="evidence" value="ECO:0007669"/>
    <property type="project" value="InterPro"/>
</dbReference>
<dbReference type="GO" id="GO:0006310">
    <property type="term" value="P:DNA recombination"/>
    <property type="evidence" value="ECO:0007669"/>
    <property type="project" value="UniProtKB-KW"/>
</dbReference>
<dbReference type="AlphaFoldDB" id="A0AAW2RHW6"/>
<accession>A0AAW2RHW6</accession>
<evidence type="ECO:0000256" key="5">
    <source>
        <dbReference type="ARBA" id="ARBA00022801"/>
    </source>
</evidence>
<keyword evidence="11" id="KW-0539">Nucleus</keyword>
<dbReference type="GO" id="GO:0016787">
    <property type="term" value="F:hydrolase activity"/>
    <property type="evidence" value="ECO:0007669"/>
    <property type="project" value="UniProtKB-KW"/>
</dbReference>
<dbReference type="SUPFAM" id="SSF100939">
    <property type="entry name" value="SPOC domain-like"/>
    <property type="match status" value="1"/>
</dbReference>
<keyword evidence="5" id="KW-0378">Hydrolase</keyword>
<dbReference type="InterPro" id="IPR014893">
    <property type="entry name" value="Ku_PK_bind"/>
</dbReference>
<evidence type="ECO:0000256" key="10">
    <source>
        <dbReference type="ARBA" id="ARBA00023204"/>
    </source>
</evidence>
<dbReference type="GO" id="GO:0043564">
    <property type="term" value="C:Ku70:Ku80 complex"/>
    <property type="evidence" value="ECO:0007669"/>
    <property type="project" value="InterPro"/>
</dbReference>
<comment type="subcellular location">
    <subcellularLocation>
        <location evidence="1">Nucleus</location>
    </subcellularLocation>
</comment>
<dbReference type="SUPFAM" id="SSF101420">
    <property type="entry name" value="C-terminal domain of Ku80"/>
    <property type="match status" value="1"/>
</dbReference>
<protein>
    <submittedName>
        <fullName evidence="13">ATP-dependent DNA helicase 2 subunit KU80</fullName>
    </submittedName>
</protein>
<dbReference type="Gene3D" id="2.40.290.10">
    <property type="match status" value="1"/>
</dbReference>
<dbReference type="InterPro" id="IPR036465">
    <property type="entry name" value="vWFA_dom_sf"/>
</dbReference>
<keyword evidence="9" id="KW-0233">DNA recombination</keyword>
<reference evidence="13" key="2">
    <citation type="journal article" date="2024" name="Plant">
        <title>Genomic evolution and insights into agronomic trait innovations of Sesamum species.</title>
        <authorList>
            <person name="Miao H."/>
            <person name="Wang L."/>
            <person name="Qu L."/>
            <person name="Liu H."/>
            <person name="Sun Y."/>
            <person name="Le M."/>
            <person name="Wang Q."/>
            <person name="Wei S."/>
            <person name="Zheng Y."/>
            <person name="Lin W."/>
            <person name="Duan Y."/>
            <person name="Cao H."/>
            <person name="Xiong S."/>
            <person name="Wang X."/>
            <person name="Wei L."/>
            <person name="Li C."/>
            <person name="Ma Q."/>
            <person name="Ju M."/>
            <person name="Zhao R."/>
            <person name="Li G."/>
            <person name="Mu C."/>
            <person name="Tian Q."/>
            <person name="Mei H."/>
            <person name="Zhang T."/>
            <person name="Gao T."/>
            <person name="Zhang H."/>
        </authorList>
    </citation>
    <scope>NUCLEOTIDE SEQUENCE</scope>
    <source>
        <strain evidence="13">G01</strain>
    </source>
</reference>
<dbReference type="Pfam" id="PF02735">
    <property type="entry name" value="Ku"/>
    <property type="match status" value="1"/>
</dbReference>
<gene>
    <name evidence="13" type="ORF">Sangu_0030000</name>
</gene>
<dbReference type="Pfam" id="PF08785">
    <property type="entry name" value="Ku_PK_bind"/>
    <property type="match status" value="1"/>
</dbReference>
<evidence type="ECO:0000256" key="11">
    <source>
        <dbReference type="ARBA" id="ARBA00023242"/>
    </source>
</evidence>
<dbReference type="Gene3D" id="1.25.40.240">
    <property type="entry name" value="Ku, C-terminal domain"/>
    <property type="match status" value="1"/>
</dbReference>
<keyword evidence="6 13" id="KW-0347">Helicase</keyword>
<dbReference type="InterPro" id="IPR024193">
    <property type="entry name" value="Ku80"/>
</dbReference>
<dbReference type="GO" id="GO:0000723">
    <property type="term" value="P:telomere maintenance"/>
    <property type="evidence" value="ECO:0007669"/>
    <property type="project" value="InterPro"/>
</dbReference>
<evidence type="ECO:0000256" key="9">
    <source>
        <dbReference type="ARBA" id="ARBA00023172"/>
    </source>
</evidence>
<evidence type="ECO:0000256" key="4">
    <source>
        <dbReference type="ARBA" id="ARBA00022763"/>
    </source>
</evidence>
<dbReference type="EMBL" id="JACGWK010000001">
    <property type="protein sequence ID" value="KAL0379657.1"/>
    <property type="molecule type" value="Genomic_DNA"/>
</dbReference>
<dbReference type="CDD" id="cd00873">
    <property type="entry name" value="KU80"/>
    <property type="match status" value="1"/>
</dbReference>
<dbReference type="SMART" id="SM00559">
    <property type="entry name" value="Ku78"/>
    <property type="match status" value="1"/>
</dbReference>
<comment type="caution">
    <text evidence="13">The sequence shown here is derived from an EMBL/GenBank/DDBJ whole genome shotgun (WGS) entry which is preliminary data.</text>
</comment>
<evidence type="ECO:0000256" key="6">
    <source>
        <dbReference type="ARBA" id="ARBA00022806"/>
    </source>
</evidence>
<dbReference type="GO" id="GO:0006303">
    <property type="term" value="P:double-strand break repair via nonhomologous end joining"/>
    <property type="evidence" value="ECO:0007669"/>
    <property type="project" value="InterPro"/>
</dbReference>
<keyword evidence="7" id="KW-0067">ATP-binding</keyword>
<keyword evidence="10" id="KW-0234">DNA repair</keyword>
<feature type="domain" description="Ku" evidence="12">
    <location>
        <begin position="167"/>
        <end position="308"/>
    </location>
</feature>
<dbReference type="SUPFAM" id="SSF53300">
    <property type="entry name" value="vWA-like"/>
    <property type="match status" value="1"/>
</dbReference>